<name>W9GZ03_9PROT</name>
<evidence type="ECO:0000313" key="2">
    <source>
        <dbReference type="EMBL" id="EWY36703.1"/>
    </source>
</evidence>
<dbReference type="STRING" id="1385369.N825_25620"/>
<dbReference type="AlphaFoldDB" id="W9GZ03"/>
<evidence type="ECO:0000256" key="1">
    <source>
        <dbReference type="SAM" id="MobiDB-lite"/>
    </source>
</evidence>
<protein>
    <submittedName>
        <fullName evidence="2">Uncharacterized protein</fullName>
    </submittedName>
</protein>
<organism evidence="2 3">
    <name type="scientific">Skermanella stibiiresistens SB22</name>
    <dbReference type="NCBI Taxonomy" id="1385369"/>
    <lineage>
        <taxon>Bacteria</taxon>
        <taxon>Pseudomonadati</taxon>
        <taxon>Pseudomonadota</taxon>
        <taxon>Alphaproteobacteria</taxon>
        <taxon>Rhodospirillales</taxon>
        <taxon>Azospirillaceae</taxon>
        <taxon>Skermanella</taxon>
    </lineage>
</organism>
<evidence type="ECO:0000313" key="3">
    <source>
        <dbReference type="Proteomes" id="UP000019486"/>
    </source>
</evidence>
<sequence length="63" mass="6899">MRISTGNDKREGVWPEGPGNRSRLRSKQGRRAVTTVAPLGVSQYFRPATVARHGQRSVPCAPP</sequence>
<keyword evidence="3" id="KW-1185">Reference proteome</keyword>
<dbReference type="EMBL" id="AVFL01000037">
    <property type="protein sequence ID" value="EWY36703.1"/>
    <property type="molecule type" value="Genomic_DNA"/>
</dbReference>
<feature type="region of interest" description="Disordered" evidence="1">
    <location>
        <begin position="1"/>
        <end position="32"/>
    </location>
</feature>
<dbReference type="Proteomes" id="UP000019486">
    <property type="component" value="Unassembled WGS sequence"/>
</dbReference>
<gene>
    <name evidence="2" type="ORF">N825_25620</name>
</gene>
<accession>W9GZ03</accession>
<proteinExistence type="predicted"/>
<reference evidence="2 3" key="1">
    <citation type="submission" date="2013-08" db="EMBL/GenBank/DDBJ databases">
        <title>The genome sequence of Skermanella stibiiresistens.</title>
        <authorList>
            <person name="Zhu W."/>
            <person name="Wang G."/>
        </authorList>
    </citation>
    <scope>NUCLEOTIDE SEQUENCE [LARGE SCALE GENOMIC DNA]</scope>
    <source>
        <strain evidence="2 3">SB22</strain>
    </source>
</reference>
<comment type="caution">
    <text evidence="2">The sequence shown here is derived from an EMBL/GenBank/DDBJ whole genome shotgun (WGS) entry which is preliminary data.</text>
</comment>